<gene>
    <name evidence="7" type="ORF">UV00_C0025G0004</name>
</gene>
<proteinExistence type="predicted"/>
<sequence>MDSNVSVITLPGERNFAVVYPRGILFGLNAAQSELQELISEATETASQPETEYEFVAEYAELSIIPTFDCTLACKYCYARGGEFKDVMPLDTALTAISSQREKGSKLKLSLVGGGEPLMYMDRVREIVRTAHEMYSEVDIGVVTNGTFSKDTLLWLAENNVRVRLSFDGVRHKYQRPFPDGSDSSELVIENLKEAVKIGLDPIVQCIITADGVGTMKDTVDLLVGLGVKTVKFEPALATDVSRATQEMEPDPKQYAEQLLDTIKYVAEKGYDIAIDTGYFSEPSTDYYCGMPTGNKILTPHGFITSCVEVSSCTDPYSSKIMVGKVGYDGVKFNEETQKFLSTLHYTNQKGCKSCNIRLICHGGCPMANIWRGGFPLRKSSYTCTVEHSLVPPLLLLLATDDRIAKVIMEDPSIDRF</sequence>
<dbReference type="SUPFAM" id="SSF102114">
    <property type="entry name" value="Radical SAM enzymes"/>
    <property type="match status" value="1"/>
</dbReference>
<dbReference type="SFLD" id="SFLDG01384">
    <property type="entry name" value="thioether_bond_formation_requi"/>
    <property type="match status" value="1"/>
</dbReference>
<dbReference type="InterPro" id="IPR013785">
    <property type="entry name" value="Aldolase_TIM"/>
</dbReference>
<dbReference type="SFLD" id="SFLDG01386">
    <property type="entry name" value="main_SPASM_domain-containing"/>
    <property type="match status" value="1"/>
</dbReference>
<dbReference type="PANTHER" id="PTHR11228:SF7">
    <property type="entry name" value="PQQA PEPTIDE CYCLASE"/>
    <property type="match status" value="1"/>
</dbReference>
<dbReference type="PANTHER" id="PTHR11228">
    <property type="entry name" value="RADICAL SAM DOMAIN PROTEIN"/>
    <property type="match status" value="1"/>
</dbReference>
<evidence type="ECO:0000259" key="6">
    <source>
        <dbReference type="PROSITE" id="PS51918"/>
    </source>
</evidence>
<dbReference type="InterPro" id="IPR023885">
    <property type="entry name" value="4Fe4S-binding_SPASM_dom"/>
</dbReference>
<reference evidence="7 8" key="1">
    <citation type="journal article" date="2015" name="Nature">
        <title>rRNA introns, odd ribosomes, and small enigmatic genomes across a large radiation of phyla.</title>
        <authorList>
            <person name="Brown C.T."/>
            <person name="Hug L.A."/>
            <person name="Thomas B.C."/>
            <person name="Sharon I."/>
            <person name="Castelle C.J."/>
            <person name="Singh A."/>
            <person name="Wilkins M.J."/>
            <person name="Williams K.H."/>
            <person name="Banfield J.F."/>
        </authorList>
    </citation>
    <scope>NUCLEOTIDE SEQUENCE [LARGE SCALE GENOMIC DNA]</scope>
</reference>
<evidence type="ECO:0000256" key="5">
    <source>
        <dbReference type="ARBA" id="ARBA00023014"/>
    </source>
</evidence>
<dbReference type="InterPro" id="IPR023867">
    <property type="entry name" value="Sulphatase_maturase_rSAM"/>
</dbReference>
<dbReference type="Proteomes" id="UP000033847">
    <property type="component" value="Unassembled WGS sequence"/>
</dbReference>
<dbReference type="SFLD" id="SFLDS00029">
    <property type="entry name" value="Radical_SAM"/>
    <property type="match status" value="1"/>
</dbReference>
<dbReference type="SFLD" id="SFLDG01067">
    <property type="entry name" value="SPASM/twitch_domain_containing"/>
    <property type="match status" value="1"/>
</dbReference>
<dbReference type="Gene3D" id="3.20.20.70">
    <property type="entry name" value="Aldolase class I"/>
    <property type="match status" value="1"/>
</dbReference>
<dbReference type="PROSITE" id="PS51918">
    <property type="entry name" value="RADICAL_SAM"/>
    <property type="match status" value="1"/>
</dbReference>
<organism evidence="7 8">
    <name type="scientific">candidate division WWE3 bacterium GW2011_GWF1_42_14</name>
    <dbReference type="NCBI Taxonomy" id="1619138"/>
    <lineage>
        <taxon>Bacteria</taxon>
        <taxon>Katanobacteria</taxon>
    </lineage>
</organism>
<keyword evidence="4" id="KW-0408">Iron</keyword>
<dbReference type="InterPro" id="IPR007197">
    <property type="entry name" value="rSAM"/>
</dbReference>
<dbReference type="CDD" id="cd01335">
    <property type="entry name" value="Radical_SAM"/>
    <property type="match status" value="1"/>
</dbReference>
<dbReference type="SMART" id="SM00729">
    <property type="entry name" value="Elp3"/>
    <property type="match status" value="1"/>
</dbReference>
<dbReference type="InterPro" id="IPR058240">
    <property type="entry name" value="rSAM_sf"/>
</dbReference>
<evidence type="ECO:0000256" key="4">
    <source>
        <dbReference type="ARBA" id="ARBA00023004"/>
    </source>
</evidence>
<accession>A0A0G0YIS9</accession>
<keyword evidence="3" id="KW-0479">Metal-binding</keyword>
<dbReference type="InterPro" id="IPR050377">
    <property type="entry name" value="Radical_SAM_PqqE_MftC-like"/>
</dbReference>
<dbReference type="GO" id="GO:0016491">
    <property type="term" value="F:oxidoreductase activity"/>
    <property type="evidence" value="ECO:0007669"/>
    <property type="project" value="InterPro"/>
</dbReference>
<protein>
    <recommendedName>
        <fullName evidence="6">Radical SAM core domain-containing protein</fullName>
    </recommendedName>
</protein>
<evidence type="ECO:0000256" key="1">
    <source>
        <dbReference type="ARBA" id="ARBA00001966"/>
    </source>
</evidence>
<dbReference type="GO" id="GO:0046872">
    <property type="term" value="F:metal ion binding"/>
    <property type="evidence" value="ECO:0007669"/>
    <property type="project" value="UniProtKB-KW"/>
</dbReference>
<feature type="domain" description="Radical SAM core" evidence="6">
    <location>
        <begin position="54"/>
        <end position="276"/>
    </location>
</feature>
<dbReference type="AlphaFoldDB" id="A0A0G0YIS9"/>
<keyword evidence="2" id="KW-0949">S-adenosyl-L-methionine</keyword>
<comment type="cofactor">
    <cofactor evidence="1">
        <name>[4Fe-4S] cluster</name>
        <dbReference type="ChEBI" id="CHEBI:49883"/>
    </cofactor>
</comment>
<keyword evidence="5" id="KW-0411">Iron-sulfur</keyword>
<evidence type="ECO:0000313" key="8">
    <source>
        <dbReference type="Proteomes" id="UP000033847"/>
    </source>
</evidence>
<dbReference type="GO" id="GO:0051536">
    <property type="term" value="F:iron-sulfur cluster binding"/>
    <property type="evidence" value="ECO:0007669"/>
    <property type="project" value="UniProtKB-KW"/>
</dbReference>
<dbReference type="EMBL" id="LCCU01000025">
    <property type="protein sequence ID" value="KKS36637.1"/>
    <property type="molecule type" value="Genomic_DNA"/>
</dbReference>
<evidence type="ECO:0000256" key="2">
    <source>
        <dbReference type="ARBA" id="ARBA00022691"/>
    </source>
</evidence>
<evidence type="ECO:0000313" key="7">
    <source>
        <dbReference type="EMBL" id="KKS36637.1"/>
    </source>
</evidence>
<evidence type="ECO:0000256" key="3">
    <source>
        <dbReference type="ARBA" id="ARBA00022723"/>
    </source>
</evidence>
<dbReference type="InterPro" id="IPR006638">
    <property type="entry name" value="Elp3/MiaA/NifB-like_rSAM"/>
</dbReference>
<comment type="caution">
    <text evidence="7">The sequence shown here is derived from an EMBL/GenBank/DDBJ whole genome shotgun (WGS) entry which is preliminary data.</text>
</comment>
<name>A0A0G0YIS9_UNCKA</name>
<dbReference type="NCBIfam" id="TIGR04085">
    <property type="entry name" value="rSAM_more_4Fe4S"/>
    <property type="match status" value="1"/>
</dbReference>
<dbReference type="Pfam" id="PF04055">
    <property type="entry name" value="Radical_SAM"/>
    <property type="match status" value="1"/>
</dbReference>